<dbReference type="Gene3D" id="3.40.33.10">
    <property type="entry name" value="CAP"/>
    <property type="match status" value="1"/>
</dbReference>
<dbReference type="InterPro" id="IPR014044">
    <property type="entry name" value="CAP_dom"/>
</dbReference>
<sequence length="280" mass="30402">MKLDNRKGLFAARIRGRSVIAGAGALLLLLTGWFGGGAFGAAPHAYAADSGKSGYTSDQLEAVDFLNEVRAKIGVQPVTLNREITQAAEAHAKYYNANKEGHPGLDPHSEKEGNEGFTGASVKERIRAAGWSSGSNGAAYGEVMHFKQNSSSSAIQGWLDSAYHRDIVLSPRYSEIGIGLVDGTAVVDMAGKGFASAISGGISVYPYDGQTEVPVGFYGNEFRTRSISLARSTRVTSYPRPRQRRSLLMKPRSRMRTEKKSLILMNCIRKKLCFCSPRRF</sequence>
<dbReference type="Pfam" id="PF00188">
    <property type="entry name" value="CAP"/>
    <property type="match status" value="1"/>
</dbReference>
<reference evidence="3 4" key="1">
    <citation type="submission" date="2019-11" db="EMBL/GenBank/DDBJ databases">
        <title>Draft genome sequences of five Paenibacillus species of dairy origin.</title>
        <authorList>
            <person name="Olajide A.M."/>
            <person name="Chen S."/>
            <person name="Lapointe G."/>
        </authorList>
    </citation>
    <scope>NUCLEOTIDE SEQUENCE [LARGE SCALE GENOMIC DNA]</scope>
    <source>
        <strain evidence="3 4">3CT49</strain>
    </source>
</reference>
<name>A0A6N8EQY6_PAEMA</name>
<feature type="region of interest" description="Disordered" evidence="1">
    <location>
        <begin position="97"/>
        <end position="117"/>
    </location>
</feature>
<evidence type="ECO:0000256" key="1">
    <source>
        <dbReference type="SAM" id="MobiDB-lite"/>
    </source>
</evidence>
<proteinExistence type="predicted"/>
<protein>
    <recommendedName>
        <fullName evidence="2">SCP domain-containing protein</fullName>
    </recommendedName>
</protein>
<dbReference type="PANTHER" id="PTHR31157:SF1">
    <property type="entry name" value="SCP DOMAIN-CONTAINING PROTEIN"/>
    <property type="match status" value="1"/>
</dbReference>
<accession>A0A6N8EQY6</accession>
<dbReference type="SUPFAM" id="SSF55797">
    <property type="entry name" value="PR-1-like"/>
    <property type="match status" value="1"/>
</dbReference>
<dbReference type="InterPro" id="IPR035940">
    <property type="entry name" value="CAP_sf"/>
</dbReference>
<feature type="compositionally biased region" description="Basic and acidic residues" evidence="1">
    <location>
        <begin position="99"/>
        <end position="114"/>
    </location>
</feature>
<dbReference type="EMBL" id="WNZZ01000004">
    <property type="protein sequence ID" value="MUG22397.1"/>
    <property type="molecule type" value="Genomic_DNA"/>
</dbReference>
<evidence type="ECO:0000313" key="4">
    <source>
        <dbReference type="Proteomes" id="UP000442469"/>
    </source>
</evidence>
<dbReference type="Proteomes" id="UP000442469">
    <property type="component" value="Unassembled WGS sequence"/>
</dbReference>
<comment type="caution">
    <text evidence="3">The sequence shown here is derived from an EMBL/GenBank/DDBJ whole genome shotgun (WGS) entry which is preliminary data.</text>
</comment>
<evidence type="ECO:0000259" key="2">
    <source>
        <dbReference type="Pfam" id="PF00188"/>
    </source>
</evidence>
<gene>
    <name evidence="3" type="ORF">GNQ08_08220</name>
</gene>
<dbReference type="RefSeq" id="WP_155619741.1">
    <property type="nucleotide sequence ID" value="NZ_CP086393.1"/>
</dbReference>
<organism evidence="3 4">
    <name type="scientific">Paenibacillus macerans</name>
    <name type="common">Bacillus macerans</name>
    <dbReference type="NCBI Taxonomy" id="44252"/>
    <lineage>
        <taxon>Bacteria</taxon>
        <taxon>Bacillati</taxon>
        <taxon>Bacillota</taxon>
        <taxon>Bacilli</taxon>
        <taxon>Bacillales</taxon>
        <taxon>Paenibacillaceae</taxon>
        <taxon>Paenibacillus</taxon>
    </lineage>
</organism>
<evidence type="ECO:0000313" key="3">
    <source>
        <dbReference type="EMBL" id="MUG22397.1"/>
    </source>
</evidence>
<dbReference type="AlphaFoldDB" id="A0A6N8EQY6"/>
<dbReference type="PANTHER" id="PTHR31157">
    <property type="entry name" value="SCP DOMAIN-CONTAINING PROTEIN"/>
    <property type="match status" value="1"/>
</dbReference>
<feature type="domain" description="SCP" evidence="2">
    <location>
        <begin position="64"/>
        <end position="184"/>
    </location>
</feature>
<dbReference type="CDD" id="cd05379">
    <property type="entry name" value="CAP_bacterial"/>
    <property type="match status" value="1"/>
</dbReference>